<evidence type="ECO:0000256" key="8">
    <source>
        <dbReference type="SAM" id="Phobius"/>
    </source>
</evidence>
<evidence type="ECO:0000256" key="3">
    <source>
        <dbReference type="ARBA" id="ARBA00020827"/>
    </source>
</evidence>
<accession>A0A7S1NCK9</accession>
<evidence type="ECO:0000313" key="9">
    <source>
        <dbReference type="EMBL" id="CAD9011416.1"/>
    </source>
</evidence>
<evidence type="ECO:0000256" key="1">
    <source>
        <dbReference type="ARBA" id="ARBA00004477"/>
    </source>
</evidence>
<protein>
    <recommendedName>
        <fullName evidence="3">ER membrane protein complex subunit 6</fullName>
    </recommendedName>
</protein>
<keyword evidence="4 8" id="KW-0812">Transmembrane</keyword>
<dbReference type="Pfam" id="PF07019">
    <property type="entry name" value="EMC6"/>
    <property type="match status" value="1"/>
</dbReference>
<organism evidence="9">
    <name type="scientific">Eutreptiella gymnastica</name>
    <dbReference type="NCBI Taxonomy" id="73025"/>
    <lineage>
        <taxon>Eukaryota</taxon>
        <taxon>Discoba</taxon>
        <taxon>Euglenozoa</taxon>
        <taxon>Euglenida</taxon>
        <taxon>Spirocuta</taxon>
        <taxon>Euglenophyceae</taxon>
        <taxon>Eutreptiales</taxon>
        <taxon>Eutreptiaceae</taxon>
        <taxon>Eutreptiella</taxon>
    </lineage>
</organism>
<feature type="transmembrane region" description="Helical" evidence="8">
    <location>
        <begin position="49"/>
        <end position="69"/>
    </location>
</feature>
<evidence type="ECO:0000256" key="2">
    <source>
        <dbReference type="ARBA" id="ARBA00009436"/>
    </source>
</evidence>
<comment type="subcellular location">
    <subcellularLocation>
        <location evidence="1">Endoplasmic reticulum membrane</location>
        <topology evidence="1">Multi-pass membrane protein</topology>
    </subcellularLocation>
</comment>
<dbReference type="InterPro" id="IPR008504">
    <property type="entry name" value="Emc6"/>
</dbReference>
<proteinExistence type="inferred from homology"/>
<feature type="transmembrane region" description="Helical" evidence="8">
    <location>
        <begin position="81"/>
        <end position="101"/>
    </location>
</feature>
<dbReference type="GO" id="GO:0072546">
    <property type="term" value="C:EMC complex"/>
    <property type="evidence" value="ECO:0007669"/>
    <property type="project" value="InterPro"/>
</dbReference>
<dbReference type="AlphaFoldDB" id="A0A7S1NCK9"/>
<dbReference type="EMBL" id="HBGA01060789">
    <property type="protein sequence ID" value="CAD9011416.1"/>
    <property type="molecule type" value="Transcribed_RNA"/>
</dbReference>
<evidence type="ECO:0000256" key="4">
    <source>
        <dbReference type="ARBA" id="ARBA00022692"/>
    </source>
</evidence>
<evidence type="ECO:0000256" key="7">
    <source>
        <dbReference type="ARBA" id="ARBA00023136"/>
    </source>
</evidence>
<name>A0A7S1NCK9_9EUGL</name>
<evidence type="ECO:0000256" key="5">
    <source>
        <dbReference type="ARBA" id="ARBA00022824"/>
    </source>
</evidence>
<dbReference type="PANTHER" id="PTHR20994:SF0">
    <property type="entry name" value="ER MEMBRANE PROTEIN COMPLEX SUBUNIT 6"/>
    <property type="match status" value="1"/>
</dbReference>
<evidence type="ECO:0000256" key="6">
    <source>
        <dbReference type="ARBA" id="ARBA00022989"/>
    </source>
</evidence>
<sequence>MAQEAEALAEFSAERIQKNAMTLYKIRQFTAILTGCLAGLVGWTGLHGIGLYVVSCFTISLYIAYTMKFNVTEYFTKTSELFDAGAVTGGALSFILFWTLVYDSIWIF</sequence>
<keyword evidence="7 8" id="KW-0472">Membrane</keyword>
<dbReference type="GO" id="GO:0034975">
    <property type="term" value="P:protein folding in endoplasmic reticulum"/>
    <property type="evidence" value="ECO:0007669"/>
    <property type="project" value="TreeGrafter"/>
</dbReference>
<dbReference type="PANTHER" id="PTHR20994">
    <property type="entry name" value="ER MEMBRANE PROTEIN COMPLEX SUBUNIT 6"/>
    <property type="match status" value="1"/>
</dbReference>
<keyword evidence="6 8" id="KW-1133">Transmembrane helix</keyword>
<dbReference type="GO" id="GO:0000045">
    <property type="term" value="P:autophagosome assembly"/>
    <property type="evidence" value="ECO:0007669"/>
    <property type="project" value="TreeGrafter"/>
</dbReference>
<dbReference type="InterPro" id="IPR029008">
    <property type="entry name" value="EMC6-like"/>
</dbReference>
<reference evidence="9" key="1">
    <citation type="submission" date="2021-01" db="EMBL/GenBank/DDBJ databases">
        <authorList>
            <person name="Corre E."/>
            <person name="Pelletier E."/>
            <person name="Niang G."/>
            <person name="Scheremetjew M."/>
            <person name="Finn R."/>
            <person name="Kale V."/>
            <person name="Holt S."/>
            <person name="Cochrane G."/>
            <person name="Meng A."/>
            <person name="Brown T."/>
            <person name="Cohen L."/>
        </authorList>
    </citation>
    <scope>NUCLEOTIDE SEQUENCE</scope>
    <source>
        <strain evidence="9">NIES-381</strain>
    </source>
</reference>
<gene>
    <name evidence="9" type="ORF">EGYM00392_LOCUS22516</name>
</gene>
<comment type="similarity">
    <text evidence="2">Belongs to the EMC6 family.</text>
</comment>
<keyword evidence="5" id="KW-0256">Endoplasmic reticulum</keyword>